<dbReference type="Gene3D" id="2.40.128.270">
    <property type="match status" value="1"/>
</dbReference>
<gene>
    <name evidence="3" type="ORF">OMO38_04095</name>
</gene>
<dbReference type="InterPro" id="IPR038670">
    <property type="entry name" value="HslJ-like_sf"/>
</dbReference>
<proteinExistence type="predicted"/>
<reference evidence="3" key="1">
    <citation type="submission" date="2022-10" db="EMBL/GenBank/DDBJ databases">
        <title>Chryseobacterium babae sp. nov. isolated from the gut of the beetle Oryctes rhinoceros, and Chryseobacterium kimseyorum sp. nov., isolated from a stick insect rearing cage.</title>
        <authorList>
            <person name="Shelomi M."/>
            <person name="Han C.-J."/>
            <person name="Chen W.-M."/>
            <person name="Chen H.-K."/>
            <person name="Liaw S.-J."/>
            <person name="Muhle E."/>
            <person name="Clermont D."/>
        </authorList>
    </citation>
    <scope>NUCLEOTIDE SEQUENCE</scope>
    <source>
        <strain evidence="3">09-1422</strain>
    </source>
</reference>
<dbReference type="InterPro" id="IPR053147">
    <property type="entry name" value="Hsp_HslJ-like"/>
</dbReference>
<evidence type="ECO:0000259" key="2">
    <source>
        <dbReference type="Pfam" id="PF03724"/>
    </source>
</evidence>
<evidence type="ECO:0000313" key="3">
    <source>
        <dbReference type="EMBL" id="MCW3167703.1"/>
    </source>
</evidence>
<protein>
    <submittedName>
        <fullName evidence="3">META domain-containing protein</fullName>
    </submittedName>
</protein>
<dbReference type="RefSeq" id="WP_264748947.1">
    <property type="nucleotide sequence ID" value="NZ_JAPDHW010000002.1"/>
</dbReference>
<organism evidence="3 4">
    <name type="scientific">Chryseobacterium kimseyorum</name>
    <dbReference type="NCBI Taxonomy" id="2984028"/>
    <lineage>
        <taxon>Bacteria</taxon>
        <taxon>Pseudomonadati</taxon>
        <taxon>Bacteroidota</taxon>
        <taxon>Flavobacteriia</taxon>
        <taxon>Flavobacteriales</taxon>
        <taxon>Weeksellaceae</taxon>
        <taxon>Chryseobacterium group</taxon>
        <taxon>Chryseobacterium</taxon>
    </lineage>
</organism>
<feature type="chain" id="PRO_5047097552" evidence="1">
    <location>
        <begin position="22"/>
        <end position="144"/>
    </location>
</feature>
<evidence type="ECO:0000313" key="4">
    <source>
        <dbReference type="Proteomes" id="UP001163731"/>
    </source>
</evidence>
<accession>A0ABT3HV82</accession>
<feature type="domain" description="DUF306" evidence="2">
    <location>
        <begin position="32"/>
        <end position="134"/>
    </location>
</feature>
<dbReference type="Pfam" id="PF03724">
    <property type="entry name" value="META"/>
    <property type="match status" value="1"/>
</dbReference>
<comment type="caution">
    <text evidence="3">The sequence shown here is derived from an EMBL/GenBank/DDBJ whole genome shotgun (WGS) entry which is preliminary data.</text>
</comment>
<dbReference type="InterPro" id="IPR005184">
    <property type="entry name" value="DUF306_Meta_HslJ"/>
</dbReference>
<dbReference type="EMBL" id="JAPDHW010000002">
    <property type="protein sequence ID" value="MCW3167703.1"/>
    <property type="molecule type" value="Genomic_DNA"/>
</dbReference>
<keyword evidence="1" id="KW-0732">Signal</keyword>
<dbReference type="Proteomes" id="UP001163731">
    <property type="component" value="Unassembled WGS sequence"/>
</dbReference>
<evidence type="ECO:0000256" key="1">
    <source>
        <dbReference type="SAM" id="SignalP"/>
    </source>
</evidence>
<name>A0ABT3HV82_9FLAO</name>
<feature type="signal peptide" evidence="1">
    <location>
        <begin position="1"/>
        <end position="21"/>
    </location>
</feature>
<dbReference type="PANTHER" id="PTHR35535:SF1">
    <property type="entry name" value="HEAT SHOCK PROTEIN HSLJ"/>
    <property type="match status" value="1"/>
</dbReference>
<dbReference type="PANTHER" id="PTHR35535">
    <property type="entry name" value="HEAT SHOCK PROTEIN HSLJ"/>
    <property type="match status" value="1"/>
</dbReference>
<sequence>MKNIILSFFAVFILTAVTNCSSTQVNNQHYQREWMMVSFDKFTKQELIENEAGINLTGETTGTEIKGTAKMGCNRIFFKAKLNNKGKIKISGLGGTEMACTNMELENTFMKKFKKMTHYEIEGHRLMLSDDLGNEMKFVAADWD</sequence>
<keyword evidence="4" id="KW-1185">Reference proteome</keyword>